<dbReference type="PANTHER" id="PTHR41299:SF1">
    <property type="entry name" value="THIAMINE PYROPHOSPHOKINASE"/>
    <property type="match status" value="1"/>
</dbReference>
<evidence type="ECO:0000256" key="4">
    <source>
        <dbReference type="ARBA" id="ARBA00022840"/>
    </source>
</evidence>
<dbReference type="STRING" id="1123291.SAMN04490355_1007127"/>
<dbReference type="EC" id="2.7.6.2" evidence="5"/>
<keyword evidence="2" id="KW-0547">Nucleotide-binding</keyword>
<feature type="domain" description="Thiamin pyrophosphokinase catalytic" evidence="6">
    <location>
        <begin position="47"/>
        <end position="139"/>
    </location>
</feature>
<keyword evidence="4" id="KW-0067">ATP-binding</keyword>
<evidence type="ECO:0000313" key="7">
    <source>
        <dbReference type="EMBL" id="SFL51888.1"/>
    </source>
</evidence>
<organism evidence="7 8">
    <name type="scientific">Pelosinus propionicus DSM 13327</name>
    <dbReference type="NCBI Taxonomy" id="1123291"/>
    <lineage>
        <taxon>Bacteria</taxon>
        <taxon>Bacillati</taxon>
        <taxon>Bacillota</taxon>
        <taxon>Negativicutes</taxon>
        <taxon>Selenomonadales</taxon>
        <taxon>Sporomusaceae</taxon>
        <taxon>Pelosinus</taxon>
    </lineage>
</organism>
<evidence type="ECO:0000256" key="5">
    <source>
        <dbReference type="NCBIfam" id="TIGR01378"/>
    </source>
</evidence>
<accession>A0A1I4IBW2</accession>
<dbReference type="GO" id="GO:0005524">
    <property type="term" value="F:ATP binding"/>
    <property type="evidence" value="ECO:0007669"/>
    <property type="project" value="UniProtKB-KW"/>
</dbReference>
<dbReference type="Proteomes" id="UP000199520">
    <property type="component" value="Unassembled WGS sequence"/>
</dbReference>
<name>A0A1I4IBW2_9FIRM</name>
<dbReference type="InterPro" id="IPR036371">
    <property type="entry name" value="TPK_B1-bd_sf"/>
</dbReference>
<dbReference type="InterPro" id="IPR036759">
    <property type="entry name" value="TPK_catalytic_sf"/>
</dbReference>
<evidence type="ECO:0000259" key="6">
    <source>
        <dbReference type="Pfam" id="PF04263"/>
    </source>
</evidence>
<keyword evidence="1" id="KW-0808">Transferase</keyword>
<dbReference type="Pfam" id="PF04263">
    <property type="entry name" value="TPK_catalytic"/>
    <property type="match status" value="1"/>
</dbReference>
<evidence type="ECO:0000256" key="1">
    <source>
        <dbReference type="ARBA" id="ARBA00022679"/>
    </source>
</evidence>
<dbReference type="OrthoDB" id="1678571at2"/>
<dbReference type="GO" id="GO:0030975">
    <property type="term" value="F:thiamine binding"/>
    <property type="evidence" value="ECO:0007669"/>
    <property type="project" value="InterPro"/>
</dbReference>
<dbReference type="PANTHER" id="PTHR41299">
    <property type="entry name" value="THIAMINE PYROPHOSPHOKINASE"/>
    <property type="match status" value="1"/>
</dbReference>
<evidence type="ECO:0000256" key="3">
    <source>
        <dbReference type="ARBA" id="ARBA00022777"/>
    </source>
</evidence>
<dbReference type="GO" id="GO:0009229">
    <property type="term" value="P:thiamine diphosphate biosynthetic process"/>
    <property type="evidence" value="ECO:0007669"/>
    <property type="project" value="InterPro"/>
</dbReference>
<dbReference type="SUPFAM" id="SSF63862">
    <property type="entry name" value="Thiamin pyrophosphokinase, substrate-binding domain"/>
    <property type="match status" value="1"/>
</dbReference>
<evidence type="ECO:0000313" key="8">
    <source>
        <dbReference type="Proteomes" id="UP000199520"/>
    </source>
</evidence>
<dbReference type="SUPFAM" id="SSF63999">
    <property type="entry name" value="Thiamin pyrophosphokinase, catalytic domain"/>
    <property type="match status" value="1"/>
</dbReference>
<dbReference type="GO" id="GO:0016301">
    <property type="term" value="F:kinase activity"/>
    <property type="evidence" value="ECO:0007669"/>
    <property type="project" value="UniProtKB-KW"/>
</dbReference>
<sequence length="246" mass="27020">MKNLLVLPQLRCYFEKDLPDTQVLLVAGGRKPAAEWLIQAADLFPVWCVDSGIDSCHANHIIPERLIGDSDSATFQGWTWGQSLGIPVEVYPAEKNLTDLQLALQRVGVVHGQAAVTLTGIWGGRFDHTFSNIHSLKGCEDFGIRGCCAADEKEVLILLKGRESICIETALPPEVVSLLPLSTECTDVSIEGVHWPLTNVILRDALPYAVSNRPHAIHREIRASIGTGWLGIYLCWNGDECYGSSF</sequence>
<dbReference type="NCBIfam" id="TIGR01378">
    <property type="entry name" value="thi_PPkinase"/>
    <property type="match status" value="1"/>
</dbReference>
<proteinExistence type="predicted"/>
<dbReference type="AlphaFoldDB" id="A0A1I4IBW2"/>
<dbReference type="GO" id="GO:0004788">
    <property type="term" value="F:thiamine diphosphokinase activity"/>
    <property type="evidence" value="ECO:0007669"/>
    <property type="project" value="UniProtKB-UniRule"/>
</dbReference>
<reference evidence="8" key="1">
    <citation type="submission" date="2016-10" db="EMBL/GenBank/DDBJ databases">
        <authorList>
            <person name="Varghese N."/>
            <person name="Submissions S."/>
        </authorList>
    </citation>
    <scope>NUCLEOTIDE SEQUENCE [LARGE SCALE GENOMIC DNA]</scope>
    <source>
        <strain evidence="8">DSM 13327</strain>
    </source>
</reference>
<evidence type="ECO:0000256" key="2">
    <source>
        <dbReference type="ARBA" id="ARBA00022741"/>
    </source>
</evidence>
<dbReference type="InterPro" id="IPR007371">
    <property type="entry name" value="TPK_catalytic"/>
</dbReference>
<dbReference type="CDD" id="cd07995">
    <property type="entry name" value="TPK"/>
    <property type="match status" value="1"/>
</dbReference>
<dbReference type="InterPro" id="IPR053149">
    <property type="entry name" value="TPK"/>
</dbReference>
<dbReference type="GO" id="GO:0006772">
    <property type="term" value="P:thiamine metabolic process"/>
    <property type="evidence" value="ECO:0007669"/>
    <property type="project" value="UniProtKB-UniRule"/>
</dbReference>
<dbReference type="Gene3D" id="3.40.50.10240">
    <property type="entry name" value="Thiamin pyrophosphokinase, catalytic domain"/>
    <property type="match status" value="1"/>
</dbReference>
<keyword evidence="3 7" id="KW-0418">Kinase</keyword>
<protein>
    <recommendedName>
        <fullName evidence="5">Thiamine diphosphokinase</fullName>
        <ecNumber evidence="5">2.7.6.2</ecNumber>
    </recommendedName>
</protein>
<dbReference type="InterPro" id="IPR006282">
    <property type="entry name" value="Thi_PPkinase"/>
</dbReference>
<keyword evidence="8" id="KW-1185">Reference proteome</keyword>
<gene>
    <name evidence="7" type="ORF">SAMN04490355_1007127</name>
</gene>
<dbReference type="EMBL" id="FOTS01000007">
    <property type="protein sequence ID" value="SFL51888.1"/>
    <property type="molecule type" value="Genomic_DNA"/>
</dbReference>
<dbReference type="RefSeq" id="WP_090933733.1">
    <property type="nucleotide sequence ID" value="NZ_FOTS01000007.1"/>
</dbReference>